<dbReference type="AlphaFoldDB" id="Q18EK7"/>
<protein>
    <submittedName>
        <fullName evidence="1">Uncharacterized protein</fullName>
    </submittedName>
</protein>
<proteinExistence type="predicted"/>
<dbReference type="KEGG" id="hwa:HQ_3526A"/>
<reference evidence="1 2" key="1">
    <citation type="journal article" date="2006" name="BMC Genomics">
        <title>The genome of the square archaeon Haloquadratum walsbyi: life at the limits of water activity.</title>
        <authorList>
            <person name="Bolhuis H.H."/>
            <person name="Palm P.P."/>
            <person name="Wende A.W."/>
            <person name="Falb M.M."/>
            <person name="Rampp M.M."/>
            <person name="Rodriguez-Valera F.F."/>
            <person name="Pfeiffer F.F."/>
            <person name="Oesterhelt D.D."/>
        </authorList>
    </citation>
    <scope>NUCLEOTIDE SEQUENCE [LARGE SCALE GENOMIC DNA]</scope>
    <source>
        <strain evidence="2">DSM 16790 / HBSQ001</strain>
    </source>
</reference>
<accession>Q18EK7</accession>
<evidence type="ECO:0000313" key="1">
    <source>
        <dbReference type="EMBL" id="CAJ53617.1"/>
    </source>
</evidence>
<dbReference type="Proteomes" id="UP000001975">
    <property type="component" value="Chromosome"/>
</dbReference>
<sequence length="278" mass="32754">MRVALCLAGQMRTYKQCFGYLKDNVIEPLKPDIFIFTEKNIGITNRLVDNKKHIEGTVSSESIRRLYDPERLIITEPFSMSDLKQFKGVTVPDDLIKAEPDHWKGNIPNFYSIYSCNELKRRHEQENGFIYDLVIRMRPDLLVEEEIPSEVIENRDILWYTHPDDDKISDKIAISNSKNMDYYSSVWENLSSYWQNPLGDGEEKNHRVGERLMRFHMHQSDINAHQIELGVKTLRSRQYLKEKYTQDNMINKLTIENVLTFIKNPLYGSKYILNNILT</sequence>
<dbReference type="RefSeq" id="WP_011572707.1">
    <property type="nucleotide sequence ID" value="NC_008212.1"/>
</dbReference>
<dbReference type="EMBL" id="AM180088">
    <property type="protein sequence ID" value="CAJ53617.1"/>
    <property type="molecule type" value="Genomic_DNA"/>
</dbReference>
<organism evidence="1 2">
    <name type="scientific">Haloquadratum walsbyi (strain DSM 16790 / HBSQ001)</name>
    <dbReference type="NCBI Taxonomy" id="362976"/>
    <lineage>
        <taxon>Archaea</taxon>
        <taxon>Methanobacteriati</taxon>
        <taxon>Methanobacteriota</taxon>
        <taxon>Stenosarchaea group</taxon>
        <taxon>Halobacteria</taxon>
        <taxon>Halobacteriales</taxon>
        <taxon>Haloferacaceae</taxon>
        <taxon>Haloquadratum</taxon>
    </lineage>
</organism>
<dbReference type="GeneID" id="4193761"/>
<name>Q18EK7_HALWD</name>
<evidence type="ECO:0000313" key="2">
    <source>
        <dbReference type="Proteomes" id="UP000001975"/>
    </source>
</evidence>
<dbReference type="HOGENOM" id="CLU_999682_0_0_2"/>
<keyword evidence="2" id="KW-1185">Reference proteome</keyword>
<gene>
    <name evidence="1" type="ordered locus">HQ_3526A</name>
</gene>